<comment type="caution">
    <text evidence="2">The sequence shown here is derived from an EMBL/GenBank/DDBJ whole genome shotgun (WGS) entry which is preliminary data.</text>
</comment>
<dbReference type="AlphaFoldDB" id="A0A1E3II68"/>
<organism evidence="2 3">
    <name type="scientific">Cryptococcus wingfieldii CBS 7118</name>
    <dbReference type="NCBI Taxonomy" id="1295528"/>
    <lineage>
        <taxon>Eukaryota</taxon>
        <taxon>Fungi</taxon>
        <taxon>Dikarya</taxon>
        <taxon>Basidiomycota</taxon>
        <taxon>Agaricomycotina</taxon>
        <taxon>Tremellomycetes</taxon>
        <taxon>Tremellales</taxon>
        <taxon>Cryptococcaceae</taxon>
        <taxon>Cryptococcus</taxon>
    </lineage>
</organism>
<evidence type="ECO:0000313" key="3">
    <source>
        <dbReference type="Proteomes" id="UP000094819"/>
    </source>
</evidence>
<gene>
    <name evidence="2" type="ORF">L198_06890</name>
</gene>
<dbReference type="OrthoDB" id="2578383at2759"/>
<dbReference type="EMBL" id="AWGH01000026">
    <property type="protein sequence ID" value="ODN88125.1"/>
    <property type="molecule type" value="Genomic_DNA"/>
</dbReference>
<dbReference type="Proteomes" id="UP000094819">
    <property type="component" value="Unassembled WGS sequence"/>
</dbReference>
<keyword evidence="3" id="KW-1185">Reference proteome</keyword>
<accession>A0A1E3II68</accession>
<feature type="region of interest" description="Disordered" evidence="1">
    <location>
        <begin position="1"/>
        <end position="22"/>
    </location>
</feature>
<proteinExistence type="predicted"/>
<feature type="region of interest" description="Disordered" evidence="1">
    <location>
        <begin position="49"/>
        <end position="138"/>
    </location>
</feature>
<dbReference type="RefSeq" id="XP_019029193.1">
    <property type="nucleotide sequence ID" value="XM_019178916.1"/>
</dbReference>
<name>A0A1E3II68_9TREE</name>
<evidence type="ECO:0000256" key="1">
    <source>
        <dbReference type="SAM" id="MobiDB-lite"/>
    </source>
</evidence>
<reference evidence="2 3" key="1">
    <citation type="submission" date="2016-06" db="EMBL/GenBank/DDBJ databases">
        <title>Evolution of pathogenesis and genome organization in the Tremellales.</title>
        <authorList>
            <person name="Cuomo C."/>
            <person name="Litvintseva A."/>
            <person name="Heitman J."/>
            <person name="Chen Y."/>
            <person name="Sun S."/>
            <person name="Springer D."/>
            <person name="Dromer F."/>
            <person name="Young S."/>
            <person name="Zeng Q."/>
            <person name="Chapman S."/>
            <person name="Gujja S."/>
            <person name="Saif S."/>
            <person name="Birren B."/>
        </authorList>
    </citation>
    <scope>NUCLEOTIDE SEQUENCE [LARGE SCALE GENOMIC DNA]</scope>
    <source>
        <strain evidence="2 3">CBS 7118</strain>
    </source>
</reference>
<protein>
    <submittedName>
        <fullName evidence="2">Uncharacterized protein</fullName>
    </submittedName>
</protein>
<sequence length="138" mass="14549">MADASRRTGSNRVQTFPGPATTSWNLQRPTLPCCGAWFKISLLRKPVDEAGRGDGPVSDSVGQLVDPRPPVDPQAFLPAPSPGGRQTRCELLKGPVAQGTRKSQAPRSRLQRVQLPRGLEAAKEGQAGRQAGAGGEGT</sequence>
<evidence type="ECO:0000313" key="2">
    <source>
        <dbReference type="EMBL" id="ODN88125.1"/>
    </source>
</evidence>
<feature type="compositionally biased region" description="Polar residues" evidence="1">
    <location>
        <begin position="7"/>
        <end position="22"/>
    </location>
</feature>
<dbReference type="GeneID" id="30196101"/>